<feature type="compositionally biased region" description="Polar residues" evidence="12">
    <location>
        <begin position="608"/>
        <end position="621"/>
    </location>
</feature>
<organism evidence="14 15">
    <name type="scientific">Ophiocordyceps polyrhachis-furcata BCC 54312</name>
    <dbReference type="NCBI Taxonomy" id="1330021"/>
    <lineage>
        <taxon>Eukaryota</taxon>
        <taxon>Fungi</taxon>
        <taxon>Dikarya</taxon>
        <taxon>Ascomycota</taxon>
        <taxon>Pezizomycotina</taxon>
        <taxon>Sordariomycetes</taxon>
        <taxon>Hypocreomycetidae</taxon>
        <taxon>Hypocreales</taxon>
        <taxon>Ophiocordycipitaceae</taxon>
        <taxon>Ophiocordyceps</taxon>
    </lineage>
</organism>
<dbReference type="InterPro" id="IPR036869">
    <property type="entry name" value="J_dom_sf"/>
</dbReference>
<dbReference type="GO" id="GO:0009986">
    <property type="term" value="C:cell surface"/>
    <property type="evidence" value="ECO:0007669"/>
    <property type="project" value="TreeGrafter"/>
</dbReference>
<dbReference type="PANTHER" id="PTHR31983">
    <property type="entry name" value="ENDO-1,3(4)-BETA-GLUCANASE 1"/>
    <property type="match status" value="1"/>
</dbReference>
<dbReference type="EC" id="3.2.1.39" evidence="4"/>
<keyword evidence="11" id="KW-0624">Polysaccharide degradation</keyword>
<dbReference type="PROSITE" id="PS00636">
    <property type="entry name" value="DNAJ_1"/>
    <property type="match status" value="1"/>
</dbReference>
<dbReference type="InterPro" id="IPR018253">
    <property type="entry name" value="DnaJ_domain_CS"/>
</dbReference>
<dbReference type="PROSITE" id="PS52008">
    <property type="entry name" value="GH81"/>
    <property type="match status" value="1"/>
</dbReference>
<dbReference type="Pfam" id="PF00226">
    <property type="entry name" value="DnaJ"/>
    <property type="match status" value="1"/>
</dbReference>
<dbReference type="CDD" id="cd03524">
    <property type="entry name" value="RPA2_OBF_family"/>
    <property type="match status" value="1"/>
</dbReference>
<evidence type="ECO:0000256" key="5">
    <source>
        <dbReference type="ARBA" id="ARBA00022454"/>
    </source>
</evidence>
<dbReference type="FunFam" id="1.10.287.1170:FF:000001">
    <property type="entry name" value="Endo-1,3-beta-glucanase Engl1"/>
    <property type="match status" value="1"/>
</dbReference>
<feature type="region of interest" description="Disordered" evidence="12">
    <location>
        <begin position="431"/>
        <end position="513"/>
    </location>
</feature>
<feature type="compositionally biased region" description="Basic and acidic residues" evidence="12">
    <location>
        <begin position="257"/>
        <end position="276"/>
    </location>
</feature>
<evidence type="ECO:0000313" key="15">
    <source>
        <dbReference type="Proteomes" id="UP000253664"/>
    </source>
</evidence>
<gene>
    <name evidence="14" type="ORF">L249_2753</name>
</gene>
<dbReference type="Proteomes" id="UP000253664">
    <property type="component" value="Unassembled WGS sequence"/>
</dbReference>
<keyword evidence="15" id="KW-1185">Reference proteome</keyword>
<dbReference type="Pfam" id="PF10451">
    <property type="entry name" value="Stn1"/>
    <property type="match status" value="1"/>
</dbReference>
<dbReference type="Pfam" id="PF03639">
    <property type="entry name" value="Glyco_hydro_81"/>
    <property type="match status" value="1"/>
</dbReference>
<evidence type="ECO:0000256" key="12">
    <source>
        <dbReference type="SAM" id="MobiDB-lite"/>
    </source>
</evidence>
<feature type="region of interest" description="Disordered" evidence="12">
    <location>
        <begin position="598"/>
        <end position="644"/>
    </location>
</feature>
<dbReference type="SUPFAM" id="SSF46565">
    <property type="entry name" value="Chaperone J-domain"/>
    <property type="match status" value="1"/>
</dbReference>
<sequence length="1362" mass="150470">MSNADDLVVGDEPPAVEPYEILGLDRSATPEQIKSAYRKAALKHHPDKVPDDKKAEAHSKFQSIAFAYAVLSDPVRRKRFDATGSTAESVVDSDGFDWSDFYREQFKYAVSADAIEKFARDYKGSDEEKDDVLAAYDECQGDMDGVYERVMLSNVGSDDVRFRRIIDEAIESGDVDAFAAYTKESKRKRAARLKAATAEEAEAEDYAKELGQEKKSKKSSEDDLAALIQKRQQDRSASFIDQLAEKYANKGAKRKRALEEKEPSEEAFREAADRLKGNSKKGSKAKRKAPALYPRYCFHLSPTFNSWCLLHAREIHGLEQHDGFQVGVVVAVDDFASRRVYTVDDSSGACIEALPSEHGRDDGIDVGSVVDVKGCLSLFRDEKQIKIERIKRLRTTADELVLWEKRAKFRRDVLDRPWVLERAEIRRCRKEAERSEKTVKRKERRRPDGGVTTTKKGSGRQQEHVTAQVRGMIRSGALKGKDGMADDGTESEGANSGPVTACPGEQRPRARVREEREEIVVASVLRTKSSRIVASPSQELAAEQPVFVSPDIWHQDTNRTLPTEDNLLPTTFLNEVARSGQSKLRPPKIQAVGQTLSEYPKAAEETRAPSSNSTWRSSNARPGTEQPDALQKLPPSETVSSTTMDTMGEGYDIFAKPVDLKAPPAMIQQRQDHPVPRKGIKSRGPLQTNKFYANFFLGDQLGPIYTFPYSLQWAGGKGRTGSHGMSISHVEAHQQVFGGKERVKGASSFYINPIGIQSLVISAKELGNKTTLTTDSLTPHSVRAHLSKDDESAPAVSFPLVQGMSCVTAQFEGAKPVVQSGVGFKTVTRVTREPKKGVVKYNFVLSDGTTWRVYGWHSKGDGLELTVANDGRAESKRAFTGAVQVCKDPGSEGSEAALDDGAGVFAETVGLSGSATGKEGRYRLRFKRGGHTDGQLNMYALPHHVDSFDEATRKLVRSKVQLQTPTKGVATLVCGEEWTLVERAMPTDMGFAPWHPERGNVEALSEEAKRTIRGAAARELAQDMAAQSNIDSMYFSGKALAKFATAVWVAKRMLGDGQLAETGLRRLQAAFATFASNRQRFPLTYETAWGGVVSRASYDTGDGGVDFGNTLYNDHHFHYGYHILAAATIADLDAGWGKANGDYVRTLVRDVANPSTSDGLFPVWRCFDWYHGHSWAHGLYAAMDGKNQESSSEDMMAAYALKMWGRVSGDGDLEARSNLQLSVLARSLRAYYLYEADNAVQPRRFIGNKVAGILFENKVDHTTFFDGSIEAIQGIHMIPILAPTAFVRRARFVAEEWETYFSKGRIDGVGNAWKSIVYASYATVDPEAAYKFFTSKDFQPQWLDGGASLTWFMAYAAALGGL</sequence>
<dbReference type="Gene3D" id="2.70.98.30">
    <property type="entry name" value="Golgi alpha-mannosidase II, domain 4"/>
    <property type="match status" value="1"/>
</dbReference>
<evidence type="ECO:0000256" key="1">
    <source>
        <dbReference type="ARBA" id="ARBA00000382"/>
    </source>
</evidence>
<comment type="similarity">
    <text evidence="3">Belongs to the glycosyl hydrolase 81 family.</text>
</comment>
<dbReference type="InterPro" id="IPR018856">
    <property type="entry name" value="Stn1_N"/>
</dbReference>
<comment type="subcellular location">
    <subcellularLocation>
        <location evidence="2">Chromosome</location>
        <location evidence="2">Telomere</location>
    </subcellularLocation>
</comment>
<accession>A0A367LP21</accession>
<dbReference type="GO" id="GO:0052861">
    <property type="term" value="F:endo-1,3(4)-beta-glucanase activity"/>
    <property type="evidence" value="ECO:0007669"/>
    <property type="project" value="InterPro"/>
</dbReference>
<proteinExistence type="inferred from homology"/>
<dbReference type="GO" id="GO:0000272">
    <property type="term" value="P:polysaccharide catabolic process"/>
    <property type="evidence" value="ECO:0007669"/>
    <property type="project" value="UniProtKB-KW"/>
</dbReference>
<feature type="region of interest" description="Disordered" evidence="12">
    <location>
        <begin position="251"/>
        <end position="286"/>
    </location>
</feature>
<comment type="caution">
    <text evidence="14">The sequence shown here is derived from an EMBL/GenBank/DDBJ whole genome shotgun (WGS) entry which is preliminary data.</text>
</comment>
<evidence type="ECO:0000256" key="3">
    <source>
        <dbReference type="ARBA" id="ARBA00010730"/>
    </source>
</evidence>
<dbReference type="Pfam" id="PF23302">
    <property type="entry name" value="HTH_DNAJC9"/>
    <property type="match status" value="1"/>
</dbReference>
<feature type="compositionally biased region" description="Basic residues" evidence="12">
    <location>
        <begin position="277"/>
        <end position="286"/>
    </location>
</feature>
<keyword evidence="7" id="KW-0779">Telomere</keyword>
<dbReference type="PANTHER" id="PTHR31983:SF0">
    <property type="entry name" value="GLUCAN ENDO-1,3-BETA-D-GLUCOSIDASE 2"/>
    <property type="match status" value="1"/>
</dbReference>
<keyword evidence="8" id="KW-0119">Carbohydrate metabolism</keyword>
<evidence type="ECO:0000256" key="11">
    <source>
        <dbReference type="ARBA" id="ARBA00023326"/>
    </source>
</evidence>
<name>A0A367LP21_9HYPO</name>
<dbReference type="PROSITE" id="PS50076">
    <property type="entry name" value="DNAJ_2"/>
    <property type="match status" value="1"/>
</dbReference>
<feature type="compositionally biased region" description="Polar residues" evidence="12">
    <location>
        <begin position="451"/>
        <end position="460"/>
    </location>
</feature>
<reference evidence="14 15" key="1">
    <citation type="journal article" date="2015" name="BMC Genomics">
        <title>Insights from the genome of Ophiocordyceps polyrhachis-furcata to pathogenicity and host specificity in insect fungi.</title>
        <authorList>
            <person name="Wichadakul D."/>
            <person name="Kobmoo N."/>
            <person name="Ingsriswang S."/>
            <person name="Tangphatsornruang S."/>
            <person name="Chantasingh D."/>
            <person name="Luangsa-ard J.J."/>
            <person name="Eurwilaichitr L."/>
        </authorList>
    </citation>
    <scope>NUCLEOTIDE SEQUENCE [LARGE SCALE GENOMIC DNA]</scope>
    <source>
        <strain evidence="14 15">BCC 54312</strain>
    </source>
</reference>
<dbReference type="InterPro" id="IPR012340">
    <property type="entry name" value="NA-bd_OB-fold"/>
</dbReference>
<dbReference type="GO" id="GO:0042973">
    <property type="term" value="F:glucan endo-1,3-beta-D-glucosidase activity"/>
    <property type="evidence" value="ECO:0007669"/>
    <property type="project" value="UniProtKB-EC"/>
</dbReference>
<dbReference type="InterPro" id="IPR040720">
    <property type="entry name" value="GH81_C"/>
</dbReference>
<dbReference type="GO" id="GO:0071555">
    <property type="term" value="P:cell wall organization"/>
    <property type="evidence" value="ECO:0007669"/>
    <property type="project" value="UniProtKB-KW"/>
</dbReference>
<feature type="domain" description="J" evidence="13">
    <location>
        <begin position="17"/>
        <end position="84"/>
    </location>
</feature>
<evidence type="ECO:0000256" key="6">
    <source>
        <dbReference type="ARBA" id="ARBA00022801"/>
    </source>
</evidence>
<protein>
    <recommendedName>
        <fullName evidence="4">glucan endo-1,3-beta-D-glucosidase</fullName>
        <ecNumber evidence="4">3.2.1.39</ecNumber>
    </recommendedName>
</protein>
<evidence type="ECO:0000256" key="9">
    <source>
        <dbReference type="ARBA" id="ARBA00023295"/>
    </source>
</evidence>
<keyword evidence="5" id="KW-0158">Chromosome</keyword>
<evidence type="ECO:0000256" key="4">
    <source>
        <dbReference type="ARBA" id="ARBA00012780"/>
    </source>
</evidence>
<dbReference type="InterPro" id="IPR001623">
    <property type="entry name" value="DnaJ_domain"/>
</dbReference>
<evidence type="ECO:0000256" key="10">
    <source>
        <dbReference type="ARBA" id="ARBA00023316"/>
    </source>
</evidence>
<dbReference type="SMART" id="SM00271">
    <property type="entry name" value="DnaJ"/>
    <property type="match status" value="1"/>
</dbReference>
<dbReference type="FunFam" id="1.10.287.110:FF:000110">
    <property type="entry name" value="DnaJ domain protein (AFU_orthologue AFUA_2G13210)"/>
    <property type="match status" value="1"/>
</dbReference>
<feature type="region of interest" description="Disordered" evidence="12">
    <location>
        <begin position="202"/>
        <end position="223"/>
    </location>
</feature>
<dbReference type="EMBL" id="LKCN02000001">
    <property type="protein sequence ID" value="RCI16178.1"/>
    <property type="molecule type" value="Genomic_DNA"/>
</dbReference>
<dbReference type="Gene3D" id="1.20.5.420">
    <property type="entry name" value="Immunoglobulin FC, subunit C"/>
    <property type="match status" value="1"/>
</dbReference>
<dbReference type="Pfam" id="PF17652">
    <property type="entry name" value="Glyco_hydro81C"/>
    <property type="match status" value="1"/>
</dbReference>
<comment type="catalytic activity">
    <reaction evidence="1">
        <text>Hydrolysis of (1-&gt;3)-beta-D-glucosidic linkages in (1-&gt;3)-beta-D-glucans.</text>
        <dbReference type="EC" id="3.2.1.39"/>
    </reaction>
</comment>
<evidence type="ECO:0000313" key="14">
    <source>
        <dbReference type="EMBL" id="RCI16178.1"/>
    </source>
</evidence>
<dbReference type="Gene3D" id="1.10.287.1170">
    <property type="entry name" value="glycoside hydrolase family 81 endo-[beta] glucanase"/>
    <property type="match status" value="1"/>
</dbReference>
<dbReference type="CDD" id="cd06257">
    <property type="entry name" value="DnaJ"/>
    <property type="match status" value="1"/>
</dbReference>
<keyword evidence="9" id="KW-0326">Glycosidase</keyword>
<dbReference type="InterPro" id="IPR040451">
    <property type="entry name" value="GH81_N"/>
</dbReference>
<keyword evidence="6" id="KW-0378">Hydrolase</keyword>
<dbReference type="PRINTS" id="PR00625">
    <property type="entry name" value="JDOMAIN"/>
</dbReference>
<dbReference type="SUPFAM" id="SSF50249">
    <property type="entry name" value="Nucleic acid-binding proteins"/>
    <property type="match status" value="1"/>
</dbReference>
<keyword evidence="10" id="KW-0961">Cell wall biogenesis/degradation</keyword>
<dbReference type="STRING" id="1330021.A0A367LP21"/>
<evidence type="ECO:0000256" key="2">
    <source>
        <dbReference type="ARBA" id="ARBA00004574"/>
    </source>
</evidence>
<evidence type="ECO:0000256" key="8">
    <source>
        <dbReference type="ARBA" id="ARBA00023277"/>
    </source>
</evidence>
<dbReference type="InterPro" id="IPR056453">
    <property type="entry name" value="HTH_DNAJC9"/>
</dbReference>
<dbReference type="OrthoDB" id="4473401at2759"/>
<dbReference type="Gene3D" id="1.10.287.110">
    <property type="entry name" value="DnaJ domain"/>
    <property type="match status" value="1"/>
</dbReference>
<evidence type="ECO:0000259" key="13">
    <source>
        <dbReference type="PROSITE" id="PS50076"/>
    </source>
</evidence>
<dbReference type="GO" id="GO:0000781">
    <property type="term" value="C:chromosome, telomeric region"/>
    <property type="evidence" value="ECO:0007669"/>
    <property type="project" value="UniProtKB-SubCell"/>
</dbReference>
<evidence type="ECO:0000256" key="7">
    <source>
        <dbReference type="ARBA" id="ARBA00022895"/>
    </source>
</evidence>
<dbReference type="Gene3D" id="2.40.50.140">
    <property type="entry name" value="Nucleic acid-binding proteins"/>
    <property type="match status" value="1"/>
</dbReference>
<feature type="compositionally biased region" description="Basic and acidic residues" evidence="12">
    <location>
        <begin position="205"/>
        <end position="221"/>
    </location>
</feature>
<dbReference type="InterPro" id="IPR005200">
    <property type="entry name" value="Endo-beta-glucanase"/>
</dbReference>